<keyword evidence="2" id="KW-0472">Membrane</keyword>
<keyword evidence="2" id="KW-1133">Transmembrane helix</keyword>
<evidence type="ECO:0000313" key="3">
    <source>
        <dbReference type="EMBL" id="BAT28083.1"/>
    </source>
</evidence>
<evidence type="ECO:0000256" key="2">
    <source>
        <dbReference type="SAM" id="Phobius"/>
    </source>
</evidence>
<sequence>MGSAGVEGKTLMPTADRPSAWLDGDTAKKSSASAPQKTSGQTGRSKSATVTYLVLGIAVAAILYFLSAPLMQMFGASGVVGVD</sequence>
<dbReference type="AlphaFoldDB" id="A0A0P0Z2D9"/>
<accession>A0A0P0Z2D9</accession>
<evidence type="ECO:0000256" key="1">
    <source>
        <dbReference type="SAM" id="MobiDB-lite"/>
    </source>
</evidence>
<name>A0A0P0Z2D9_9HYPH</name>
<organism evidence="3">
    <name type="scientific">Aureimonas frigidaquae</name>
    <dbReference type="NCBI Taxonomy" id="424757"/>
    <lineage>
        <taxon>Bacteria</taxon>
        <taxon>Pseudomonadati</taxon>
        <taxon>Pseudomonadota</taxon>
        <taxon>Alphaproteobacteria</taxon>
        <taxon>Hyphomicrobiales</taxon>
        <taxon>Aurantimonadaceae</taxon>
        <taxon>Aureimonas</taxon>
    </lineage>
</organism>
<keyword evidence="2" id="KW-0812">Transmembrane</keyword>
<feature type="compositionally biased region" description="Polar residues" evidence="1">
    <location>
        <begin position="29"/>
        <end position="47"/>
    </location>
</feature>
<dbReference type="EMBL" id="LC066377">
    <property type="protein sequence ID" value="BAT28083.1"/>
    <property type="molecule type" value="Genomic_DNA"/>
</dbReference>
<proteinExistence type="predicted"/>
<reference evidence="3" key="1">
    <citation type="journal article" date="2015" name="Proc. Natl. Acad. Sci. U.S.A.">
        <title>Bacterial clade with the ribosomal RNA operon on a small plasmid rather than the chromosome.</title>
        <authorList>
            <person name="Anda M."/>
            <person name="Ohtsubo Y."/>
            <person name="Okubo T."/>
            <person name="Sugawara M."/>
            <person name="Nagata Y."/>
            <person name="Tsuda M."/>
            <person name="Minamisawa K."/>
            <person name="Mitsui H."/>
        </authorList>
    </citation>
    <scope>NUCLEOTIDE SEQUENCE</scope>
    <source>
        <strain evidence="3">JCM 14755</strain>
    </source>
</reference>
<feature type="transmembrane region" description="Helical" evidence="2">
    <location>
        <begin position="49"/>
        <end position="66"/>
    </location>
</feature>
<feature type="region of interest" description="Disordered" evidence="1">
    <location>
        <begin position="1"/>
        <end position="47"/>
    </location>
</feature>
<protein>
    <submittedName>
        <fullName evidence="3">Uncharacterized protein</fullName>
    </submittedName>
</protein>